<evidence type="ECO:0000256" key="1">
    <source>
        <dbReference type="SAM" id="Phobius"/>
    </source>
</evidence>
<gene>
    <name evidence="2" type="ORF">DM02DRAFT_653164</name>
</gene>
<protein>
    <submittedName>
        <fullName evidence="2">Uncharacterized protein</fullName>
    </submittedName>
</protein>
<dbReference type="EMBL" id="KZ805338">
    <property type="protein sequence ID" value="PVI02851.1"/>
    <property type="molecule type" value="Genomic_DNA"/>
</dbReference>
<dbReference type="AlphaFoldDB" id="A0A2V1DXF3"/>
<evidence type="ECO:0000313" key="2">
    <source>
        <dbReference type="EMBL" id="PVI02851.1"/>
    </source>
</evidence>
<name>A0A2V1DXF3_9PLEO</name>
<keyword evidence="3" id="KW-1185">Reference proteome</keyword>
<accession>A0A2V1DXF3</accession>
<organism evidence="2 3">
    <name type="scientific">Periconia macrospinosa</name>
    <dbReference type="NCBI Taxonomy" id="97972"/>
    <lineage>
        <taxon>Eukaryota</taxon>
        <taxon>Fungi</taxon>
        <taxon>Dikarya</taxon>
        <taxon>Ascomycota</taxon>
        <taxon>Pezizomycotina</taxon>
        <taxon>Dothideomycetes</taxon>
        <taxon>Pleosporomycetidae</taxon>
        <taxon>Pleosporales</taxon>
        <taxon>Massarineae</taxon>
        <taxon>Periconiaceae</taxon>
        <taxon>Periconia</taxon>
    </lineage>
</organism>
<keyword evidence="1" id="KW-0812">Transmembrane</keyword>
<evidence type="ECO:0000313" key="3">
    <source>
        <dbReference type="Proteomes" id="UP000244855"/>
    </source>
</evidence>
<reference evidence="2 3" key="1">
    <citation type="journal article" date="2018" name="Sci. Rep.">
        <title>Comparative genomics provides insights into the lifestyle and reveals functional heterogeneity of dark septate endophytic fungi.</title>
        <authorList>
            <person name="Knapp D.G."/>
            <person name="Nemeth J.B."/>
            <person name="Barry K."/>
            <person name="Hainaut M."/>
            <person name="Henrissat B."/>
            <person name="Johnson J."/>
            <person name="Kuo A."/>
            <person name="Lim J.H.P."/>
            <person name="Lipzen A."/>
            <person name="Nolan M."/>
            <person name="Ohm R.A."/>
            <person name="Tamas L."/>
            <person name="Grigoriev I.V."/>
            <person name="Spatafora J.W."/>
            <person name="Nagy L.G."/>
            <person name="Kovacs G.M."/>
        </authorList>
    </citation>
    <scope>NUCLEOTIDE SEQUENCE [LARGE SCALE GENOMIC DNA]</scope>
    <source>
        <strain evidence="2 3">DSE2036</strain>
    </source>
</reference>
<proteinExistence type="predicted"/>
<sequence length="75" mass="7994">MPPLNTTNPTVPSIFPVGSPESNLQNLSIGVTAILLAVATLGVAILQLNLDPTEEPIMLLGSVFDVNLFGKWDYD</sequence>
<dbReference type="Proteomes" id="UP000244855">
    <property type="component" value="Unassembled WGS sequence"/>
</dbReference>
<keyword evidence="1" id="KW-1133">Transmembrane helix</keyword>
<feature type="transmembrane region" description="Helical" evidence="1">
    <location>
        <begin position="27"/>
        <end position="50"/>
    </location>
</feature>
<keyword evidence="1" id="KW-0472">Membrane</keyword>